<dbReference type="Proteomes" id="UP001189429">
    <property type="component" value="Unassembled WGS sequence"/>
</dbReference>
<name>A0ABN9QL53_9DINO</name>
<feature type="non-terminal residue" evidence="2">
    <location>
        <position position="1"/>
    </location>
</feature>
<feature type="compositionally biased region" description="Low complexity" evidence="1">
    <location>
        <begin position="29"/>
        <end position="40"/>
    </location>
</feature>
<feature type="compositionally biased region" description="Polar residues" evidence="1">
    <location>
        <begin position="76"/>
        <end position="91"/>
    </location>
</feature>
<feature type="non-terminal residue" evidence="2">
    <location>
        <position position="208"/>
    </location>
</feature>
<dbReference type="EMBL" id="CAUYUJ010003261">
    <property type="protein sequence ID" value="CAK0804560.1"/>
    <property type="molecule type" value="Genomic_DNA"/>
</dbReference>
<sequence>PEAPSPHTNSKEQDSSDSAEGSAEGGSQVGSSSRFSGHSSVTEVPRSDHTSTHSGTTTFTGESGKGAAGDGKDTSGGDNSGNSAEATTGASSRDVPAKSKHKKREAEQPGQLSVADGVSTLFISNIPTYFTQAVARRPHPVDAWRVRLLLLPLGAGGHEEPRLRDDQLHLRGRRRLLPAGLVQQGALPLGELGEEAADHEGVPAGPQG</sequence>
<protein>
    <submittedName>
        <fullName evidence="2">Uncharacterized protein</fullName>
    </submittedName>
</protein>
<keyword evidence="3" id="KW-1185">Reference proteome</keyword>
<evidence type="ECO:0000313" key="2">
    <source>
        <dbReference type="EMBL" id="CAK0804560.1"/>
    </source>
</evidence>
<organism evidence="2 3">
    <name type="scientific">Prorocentrum cordatum</name>
    <dbReference type="NCBI Taxonomy" id="2364126"/>
    <lineage>
        <taxon>Eukaryota</taxon>
        <taxon>Sar</taxon>
        <taxon>Alveolata</taxon>
        <taxon>Dinophyceae</taxon>
        <taxon>Prorocentrales</taxon>
        <taxon>Prorocentraceae</taxon>
        <taxon>Prorocentrum</taxon>
    </lineage>
</organism>
<feature type="region of interest" description="Disordered" evidence="1">
    <location>
        <begin position="1"/>
        <end position="112"/>
    </location>
</feature>
<comment type="caution">
    <text evidence="2">The sequence shown here is derived from an EMBL/GenBank/DDBJ whole genome shotgun (WGS) entry which is preliminary data.</text>
</comment>
<proteinExistence type="predicted"/>
<feature type="compositionally biased region" description="Low complexity" evidence="1">
    <location>
        <begin position="52"/>
        <end position="62"/>
    </location>
</feature>
<reference evidence="2" key="1">
    <citation type="submission" date="2023-10" db="EMBL/GenBank/DDBJ databases">
        <authorList>
            <person name="Chen Y."/>
            <person name="Shah S."/>
            <person name="Dougan E. K."/>
            <person name="Thang M."/>
            <person name="Chan C."/>
        </authorList>
    </citation>
    <scope>NUCLEOTIDE SEQUENCE [LARGE SCALE GENOMIC DNA]</scope>
</reference>
<evidence type="ECO:0000313" key="3">
    <source>
        <dbReference type="Proteomes" id="UP001189429"/>
    </source>
</evidence>
<evidence type="ECO:0000256" key="1">
    <source>
        <dbReference type="SAM" id="MobiDB-lite"/>
    </source>
</evidence>
<gene>
    <name evidence="2" type="ORF">PCOR1329_LOCUS11319</name>
</gene>
<accession>A0ABN9QL53</accession>